<organism evidence="2 3">
    <name type="scientific">Penicillium patulum</name>
    <name type="common">Penicillium griseofulvum</name>
    <dbReference type="NCBI Taxonomy" id="5078"/>
    <lineage>
        <taxon>Eukaryota</taxon>
        <taxon>Fungi</taxon>
        <taxon>Dikarya</taxon>
        <taxon>Ascomycota</taxon>
        <taxon>Pezizomycotina</taxon>
        <taxon>Eurotiomycetes</taxon>
        <taxon>Eurotiomycetidae</taxon>
        <taxon>Eurotiales</taxon>
        <taxon>Aspergillaceae</taxon>
        <taxon>Penicillium</taxon>
    </lineage>
</organism>
<name>A0A135LLN8_PENPA</name>
<dbReference type="OrthoDB" id="3945550at2759"/>
<proteinExistence type="predicted"/>
<reference evidence="2 3" key="1">
    <citation type="journal article" date="2016" name="BMC Genomics">
        <title>Genome sequencing and secondary metabolism of the postharvest pathogen Penicillium griseofulvum.</title>
        <authorList>
            <person name="Banani H."/>
            <person name="Marcet-Houben M."/>
            <person name="Ballester A.R."/>
            <person name="Abbruscato P."/>
            <person name="Gonzalez-Candelas L."/>
            <person name="Gabaldon T."/>
            <person name="Spadaro D."/>
        </authorList>
    </citation>
    <scope>NUCLEOTIDE SEQUENCE [LARGE SCALE GENOMIC DNA]</scope>
    <source>
        <strain evidence="2 3">PG3</strain>
    </source>
</reference>
<gene>
    <name evidence="2" type="ORF">PGRI_058490</name>
</gene>
<evidence type="ECO:0000313" key="2">
    <source>
        <dbReference type="EMBL" id="KXG49881.1"/>
    </source>
</evidence>
<dbReference type="EMBL" id="LHQR01000048">
    <property type="protein sequence ID" value="KXG49881.1"/>
    <property type="molecule type" value="Genomic_DNA"/>
</dbReference>
<protein>
    <submittedName>
        <fullName evidence="2">Uncharacterized protein</fullName>
    </submittedName>
</protein>
<dbReference type="Proteomes" id="UP000070168">
    <property type="component" value="Unassembled WGS sequence"/>
</dbReference>
<dbReference type="InterPro" id="IPR032675">
    <property type="entry name" value="LRR_dom_sf"/>
</dbReference>
<dbReference type="AlphaFoldDB" id="A0A135LLN8"/>
<keyword evidence="3" id="KW-1185">Reference proteome</keyword>
<dbReference type="Gene3D" id="3.80.10.10">
    <property type="entry name" value="Ribonuclease Inhibitor"/>
    <property type="match status" value="1"/>
</dbReference>
<dbReference type="GeneID" id="63708862"/>
<feature type="region of interest" description="Disordered" evidence="1">
    <location>
        <begin position="615"/>
        <end position="641"/>
    </location>
</feature>
<dbReference type="SUPFAM" id="SSF52047">
    <property type="entry name" value="RNI-like"/>
    <property type="match status" value="1"/>
</dbReference>
<dbReference type="OMA" id="LYLEGWH"/>
<comment type="caution">
    <text evidence="2">The sequence shown here is derived from an EMBL/GenBank/DDBJ whole genome shotgun (WGS) entry which is preliminary data.</text>
</comment>
<feature type="compositionally biased region" description="Basic and acidic residues" evidence="1">
    <location>
        <begin position="632"/>
        <end position="641"/>
    </location>
</feature>
<dbReference type="STRING" id="5078.A0A135LLN8"/>
<accession>A0A135LLN8</accession>
<evidence type="ECO:0000313" key="3">
    <source>
        <dbReference type="Proteomes" id="UP000070168"/>
    </source>
</evidence>
<sequence length="641" mass="72821">MNRLPPEILPLIFAEIWDLHPESLRALNTVNRAFYDTAASFLYRTLTIQFNGHQEFEQVITTVLTSPIRENLYKHLRQLDIVCGRARLHLGSSAETPMDQIAIPGDDIHYGLMRESEPPDTPKWELLASLLGKTQHLVELNYAVVDMFPQDLLKALHQYHPACRLNLHAFRLKSIDSPQFEPCEMALIRSPCLHGVRYRYCELEEDNTMAISYGEKLYKIMSIAPNLKHFYAGVPDPLEWGPPGAIPKAEGLDPSIKACNMGTLKSLSLRCRSLREETLQEASLHTDFSKLESLNLDYVRSNCIPRAIASTHSFRALRKVSVVLSHDLNIGAMHLMFESINPLTHLELRSSLFSSDFERILMRHGPTLQGLLLLPEPNYPRLWTPMMPEGGCANQVLQYAKLCPHLRSLHMETRRTTGDNDEIRLYEAYGQFPSLENLTLDMECSIPPDRSYDPKIVGTKMAVVASKAFNTTLDPVICHAIWLTITSSQKSSRLRKLELNPHGRRIVDAGGPDLDILSIAYEHMRSYILRAESFDKQELPAVVEVDVHGPYSGRRYTERLPTHSRQLEALRQVDHAFETAAVGSYAANDYVLYPAWRSEWLAFPLQRLAMNILANKGKRPRPGGDSEAEDERETKLPRIAQ</sequence>
<evidence type="ECO:0000256" key="1">
    <source>
        <dbReference type="SAM" id="MobiDB-lite"/>
    </source>
</evidence>
<dbReference type="RefSeq" id="XP_040648417.1">
    <property type="nucleotide sequence ID" value="XM_040793562.1"/>
</dbReference>